<keyword evidence="4" id="KW-1185">Reference proteome</keyword>
<dbReference type="OrthoDB" id="360540at2759"/>
<evidence type="ECO:0000313" key="4">
    <source>
        <dbReference type="Proteomes" id="UP000192247"/>
    </source>
</evidence>
<dbReference type="PANTHER" id="PTHR15323">
    <property type="entry name" value="D123 PROTEIN"/>
    <property type="match status" value="1"/>
</dbReference>
<dbReference type="EMBL" id="MNPL01025418">
    <property type="protein sequence ID" value="OQR68289.1"/>
    <property type="molecule type" value="Genomic_DNA"/>
</dbReference>
<dbReference type="InterPro" id="IPR009772">
    <property type="entry name" value="CDC123"/>
</dbReference>
<keyword evidence="3" id="KW-0131">Cell cycle</keyword>
<dbReference type="GO" id="GO:0051301">
    <property type="term" value="P:cell division"/>
    <property type="evidence" value="ECO:0007669"/>
    <property type="project" value="UniProtKB-KW"/>
</dbReference>
<keyword evidence="3" id="KW-0132">Cell division</keyword>
<dbReference type="GO" id="GO:0005737">
    <property type="term" value="C:cytoplasm"/>
    <property type="evidence" value="ECO:0007669"/>
    <property type="project" value="TreeGrafter"/>
</dbReference>
<evidence type="ECO:0000256" key="1">
    <source>
        <dbReference type="ARBA" id="ARBA00011047"/>
    </source>
</evidence>
<organism evidence="3 4">
    <name type="scientific">Tropilaelaps mercedesae</name>
    <dbReference type="NCBI Taxonomy" id="418985"/>
    <lineage>
        <taxon>Eukaryota</taxon>
        <taxon>Metazoa</taxon>
        <taxon>Ecdysozoa</taxon>
        <taxon>Arthropoda</taxon>
        <taxon>Chelicerata</taxon>
        <taxon>Arachnida</taxon>
        <taxon>Acari</taxon>
        <taxon>Parasitiformes</taxon>
        <taxon>Mesostigmata</taxon>
        <taxon>Gamasina</taxon>
        <taxon>Dermanyssoidea</taxon>
        <taxon>Laelapidae</taxon>
        <taxon>Tropilaelaps</taxon>
    </lineage>
</organism>
<dbReference type="PANTHER" id="PTHR15323:SF6">
    <property type="entry name" value="CELL DIVISION CYCLE PROTEIN 123 HOMOLOG"/>
    <property type="match status" value="1"/>
</dbReference>
<gene>
    <name evidence="3" type="ORF">BIW11_13005</name>
</gene>
<accession>A0A1V9X3V4</accession>
<evidence type="ECO:0000313" key="3">
    <source>
        <dbReference type="EMBL" id="OQR68289.1"/>
    </source>
</evidence>
<comment type="caution">
    <text evidence="3">The sequence shown here is derived from an EMBL/GenBank/DDBJ whole genome shotgun (WGS) entry which is preliminary data.</text>
</comment>
<reference evidence="3 4" key="1">
    <citation type="journal article" date="2017" name="Gigascience">
        <title>Draft genome of the honey bee ectoparasitic mite, Tropilaelaps mercedesae, is shaped by the parasitic life history.</title>
        <authorList>
            <person name="Dong X."/>
            <person name="Armstrong S.D."/>
            <person name="Xia D."/>
            <person name="Makepeace B.L."/>
            <person name="Darby A.C."/>
            <person name="Kadowaki T."/>
        </authorList>
    </citation>
    <scope>NUCLEOTIDE SEQUENCE [LARGE SCALE GENOMIC DNA]</scope>
    <source>
        <strain evidence="3">Wuxi-XJTLU</strain>
    </source>
</reference>
<protein>
    <submittedName>
        <fullName evidence="3">Cell division cycle protein-like</fullName>
    </submittedName>
</protein>
<dbReference type="STRING" id="418985.A0A1V9X3V4"/>
<dbReference type="Proteomes" id="UP000192247">
    <property type="component" value="Unassembled WGS sequence"/>
</dbReference>
<dbReference type="InParanoid" id="A0A1V9X3V4"/>
<name>A0A1V9X3V4_9ACAR</name>
<feature type="compositionally biased region" description="Low complexity" evidence="2">
    <location>
        <begin position="142"/>
        <end position="153"/>
    </location>
</feature>
<dbReference type="AlphaFoldDB" id="A0A1V9X3V4"/>
<evidence type="ECO:0000256" key="2">
    <source>
        <dbReference type="SAM" id="MobiDB-lite"/>
    </source>
</evidence>
<feature type="region of interest" description="Disordered" evidence="2">
    <location>
        <begin position="108"/>
        <end position="153"/>
    </location>
</feature>
<dbReference type="Pfam" id="PF07065">
    <property type="entry name" value="D123"/>
    <property type="match status" value="1"/>
</dbReference>
<comment type="similarity">
    <text evidence="1">Belongs to the CDC123 family.</text>
</comment>
<sequence>MSFFKEYIEDHFALENYVFDVYRSRKDYVRLLDFNPFCAQTDGLLFDWSELDELEVDNDQPEFRYHANGVSLRPSNYREYSLPTDVHLFANASSAKRLIDLMKIHDVQSPNVSRNGPHRTPNATESNKNTKSCCERNRHDSTSSSSSGASSKG</sequence>
<proteinExistence type="inferred from homology"/>
<feature type="compositionally biased region" description="Polar residues" evidence="2">
    <location>
        <begin position="121"/>
        <end position="132"/>
    </location>
</feature>